<feature type="region of interest" description="Disordered" evidence="1">
    <location>
        <begin position="86"/>
        <end position="110"/>
    </location>
</feature>
<protein>
    <recommendedName>
        <fullName evidence="4">YCII-related domain-containing protein</fullName>
    </recommendedName>
</protein>
<reference evidence="2 3" key="1">
    <citation type="submission" date="2021-01" db="EMBL/GenBank/DDBJ databases">
        <title>Whole genome shotgun sequence of Actinoplanes durhamensis NBRC 14914.</title>
        <authorList>
            <person name="Komaki H."/>
            <person name="Tamura T."/>
        </authorList>
    </citation>
    <scope>NUCLEOTIDE SEQUENCE [LARGE SCALE GENOMIC DNA]</scope>
    <source>
        <strain evidence="2 3">NBRC 14914</strain>
    </source>
</reference>
<dbReference type="RefSeq" id="WP_203734830.1">
    <property type="nucleotide sequence ID" value="NZ_BAAATX010000028.1"/>
</dbReference>
<evidence type="ECO:0000313" key="3">
    <source>
        <dbReference type="Proteomes" id="UP000637628"/>
    </source>
</evidence>
<comment type="caution">
    <text evidence="2">The sequence shown here is derived from an EMBL/GenBank/DDBJ whole genome shotgun (WGS) entry which is preliminary data.</text>
</comment>
<evidence type="ECO:0000256" key="1">
    <source>
        <dbReference type="SAM" id="MobiDB-lite"/>
    </source>
</evidence>
<sequence length="110" mass="11560">MVSPENQSSLPQFIILVYEREVPDSAAAVSPAVLEAHLRLRQKIAETGGRIVAGHAARNASAPARHGVVSKSVLRIGWVAGRRLRDGDHGEAAPLKTGRHLSAGAGRLSG</sequence>
<keyword evidence="3" id="KW-1185">Reference proteome</keyword>
<name>A0ABQ3ZAW4_9ACTN</name>
<organism evidence="2 3">
    <name type="scientific">Paractinoplanes durhamensis</name>
    <dbReference type="NCBI Taxonomy" id="113563"/>
    <lineage>
        <taxon>Bacteria</taxon>
        <taxon>Bacillati</taxon>
        <taxon>Actinomycetota</taxon>
        <taxon>Actinomycetes</taxon>
        <taxon>Micromonosporales</taxon>
        <taxon>Micromonosporaceae</taxon>
        <taxon>Paractinoplanes</taxon>
    </lineage>
</organism>
<evidence type="ECO:0008006" key="4">
    <source>
        <dbReference type="Google" id="ProtNLM"/>
    </source>
</evidence>
<dbReference type="Proteomes" id="UP000637628">
    <property type="component" value="Unassembled WGS sequence"/>
</dbReference>
<evidence type="ECO:0000313" key="2">
    <source>
        <dbReference type="EMBL" id="GIE06973.1"/>
    </source>
</evidence>
<gene>
    <name evidence="2" type="ORF">Adu01nite_83230</name>
</gene>
<proteinExistence type="predicted"/>
<accession>A0ABQ3ZAW4</accession>
<dbReference type="EMBL" id="BOML01000071">
    <property type="protein sequence ID" value="GIE06973.1"/>
    <property type="molecule type" value="Genomic_DNA"/>
</dbReference>